<keyword evidence="2" id="KW-1185">Reference proteome</keyword>
<dbReference type="KEGG" id="eaz:JHT90_08800"/>
<protein>
    <submittedName>
        <fullName evidence="1">Uncharacterized protein</fullName>
    </submittedName>
</protein>
<dbReference type="AlphaFoldDB" id="A0A974RVW0"/>
<evidence type="ECO:0000313" key="1">
    <source>
        <dbReference type="EMBL" id="QQP84515.1"/>
    </source>
</evidence>
<dbReference type="RefSeq" id="WP_201090412.1">
    <property type="nucleotide sequence ID" value="NZ_CP067393.1"/>
</dbReference>
<name>A0A974RVW0_9GAMM</name>
<evidence type="ECO:0000313" key="2">
    <source>
        <dbReference type="Proteomes" id="UP000595278"/>
    </source>
</evidence>
<sequence length="125" mass="14407">MKRYKLTLDVKKAFADLATVGNAIAQYKDSDMTIEILNFDYLLTFGSQAVINFINCLPLKDEQDVKLEINIKLDYLATTWFVYKPNDGSISLVRDLLERKVILEVDNLPFNIIYDAERLIELGRV</sequence>
<gene>
    <name evidence="1" type="ORF">JHT90_08800</name>
</gene>
<accession>A0A974RVW0</accession>
<dbReference type="EMBL" id="CP067393">
    <property type="protein sequence ID" value="QQP84515.1"/>
    <property type="molecule type" value="Genomic_DNA"/>
</dbReference>
<reference evidence="1 2" key="1">
    <citation type="submission" date="2021-01" db="EMBL/GenBank/DDBJ databases">
        <title>Entomomonas sp. F2A isolated from a house cricket (Acheta domesticus).</title>
        <authorList>
            <person name="Spergser J."/>
            <person name="Busse H.-J."/>
        </authorList>
    </citation>
    <scope>NUCLEOTIDE SEQUENCE [LARGE SCALE GENOMIC DNA]</scope>
    <source>
        <strain evidence="1 2">F2A</strain>
    </source>
</reference>
<organism evidence="1 2">
    <name type="scientific">Entomomonas asaccharolytica</name>
    <dbReference type="NCBI Taxonomy" id="2785331"/>
    <lineage>
        <taxon>Bacteria</taxon>
        <taxon>Pseudomonadati</taxon>
        <taxon>Pseudomonadota</taxon>
        <taxon>Gammaproteobacteria</taxon>
        <taxon>Pseudomonadales</taxon>
        <taxon>Pseudomonadaceae</taxon>
        <taxon>Entomomonas</taxon>
    </lineage>
</organism>
<proteinExistence type="predicted"/>
<dbReference type="Proteomes" id="UP000595278">
    <property type="component" value="Chromosome"/>
</dbReference>